<dbReference type="KEGG" id="xac:XAC1563"/>
<reference evidence="1 2" key="1">
    <citation type="journal article" date="2002" name="Nature">
        <title>Comparison of the genomes of two Xanthomonas pathogens with differing host specificities.</title>
        <authorList>
            <person name="da Silva A.C."/>
            <person name="Ferro J.A."/>
            <person name="Reinach F.C."/>
            <person name="Farah C.S."/>
            <person name="Furlan L.R."/>
            <person name="Quaggio R.B."/>
            <person name="Monteiro-Vitorello C.B."/>
            <person name="Van Sluys M.A."/>
            <person name="Almeida N.F."/>
            <person name="Alves L.M."/>
            <person name="do Amaral A.M."/>
            <person name="Bertolini M.C."/>
            <person name="Camargo L.E."/>
            <person name="Camarotte G."/>
            <person name="Cannavan F."/>
            <person name="Cardozo J."/>
            <person name="Chambergo F."/>
            <person name="Ciapina L.P."/>
            <person name="Cicarelli R.M."/>
            <person name="Coutinho L.L."/>
            <person name="Cursino-Santos J.R."/>
            <person name="El-Dorry H."/>
            <person name="Faria J.B."/>
            <person name="Ferreira A.J."/>
            <person name="Ferreira R.C."/>
            <person name="Ferro M.I."/>
            <person name="Formighieri E.F."/>
            <person name="Franco M.C."/>
            <person name="Greggio C.C."/>
            <person name="Gruber A."/>
            <person name="Katsuyama A.M."/>
            <person name="Kishi L.T."/>
            <person name="Leite R.P."/>
            <person name="Lemos E.G."/>
            <person name="Lemos M.V."/>
            <person name="Locali E.C."/>
            <person name="Machado M.A."/>
            <person name="Madeira A.M."/>
            <person name="Martinez-Rossi N.M."/>
            <person name="Martins E.C."/>
            <person name="Meidanis J."/>
            <person name="Menck C.F."/>
            <person name="Miyaki C.Y."/>
            <person name="Moon D.H."/>
            <person name="Moreira L.M."/>
            <person name="Novo M.T."/>
            <person name="Okura V.K."/>
            <person name="Oliveira M.C."/>
            <person name="Oliveira V.R."/>
            <person name="Pereira H.A."/>
            <person name="Rossi A."/>
            <person name="Sena J.A."/>
            <person name="Silva C."/>
            <person name="de Souza R.F."/>
            <person name="Spinola L.A."/>
            <person name="Takita M.A."/>
            <person name="Tamura R.E."/>
            <person name="Teixeira E.C."/>
            <person name="Tezza R.I."/>
            <person name="Trindade dos Santos M."/>
            <person name="Truffi D."/>
            <person name="Tsai S.M."/>
            <person name="White F.F."/>
            <person name="Setubal J.C."/>
            <person name="Kitajima J.P."/>
        </authorList>
    </citation>
    <scope>NUCLEOTIDE SEQUENCE [LARGE SCALE GENOMIC DNA]</scope>
    <source>
        <strain evidence="1 2">306</strain>
    </source>
</reference>
<dbReference type="EMBL" id="AE008923">
    <property type="protein sequence ID" value="AAM36432.1"/>
    <property type="molecule type" value="Genomic_DNA"/>
</dbReference>
<organism evidence="1 2">
    <name type="scientific">Xanthomonas axonopodis pv. citri (strain 306)</name>
    <dbReference type="NCBI Taxonomy" id="190486"/>
    <lineage>
        <taxon>Bacteria</taxon>
        <taxon>Pseudomonadati</taxon>
        <taxon>Pseudomonadota</taxon>
        <taxon>Gammaproteobacteria</taxon>
        <taxon>Lysobacterales</taxon>
        <taxon>Lysobacteraceae</taxon>
        <taxon>Xanthomonas</taxon>
    </lineage>
</organism>
<dbReference type="AlphaFoldDB" id="A0AAI7ZEM6"/>
<evidence type="ECO:0000313" key="1">
    <source>
        <dbReference type="EMBL" id="AAM36432.1"/>
    </source>
</evidence>
<dbReference type="Proteomes" id="UP000000576">
    <property type="component" value="Chromosome"/>
</dbReference>
<protein>
    <submittedName>
        <fullName evidence="1">Uncharacterized protein</fullName>
    </submittedName>
</protein>
<accession>A0AAI7ZEM6</accession>
<name>A0AAI7ZEM6_XANAC</name>
<proteinExistence type="predicted"/>
<evidence type="ECO:0000313" key="2">
    <source>
        <dbReference type="Proteomes" id="UP000000576"/>
    </source>
</evidence>
<sequence length="154" mass="17138">MVITTHCSKRSDLAASLRPERAPALPRIAAARERGKTSAQASLAARIHQALDFRSPLVDFGDLCIAESAPALPRVAAALERGRLQRKPVSPRAITRRWISEVPSQISVIFASRRALQRCRAWRQRWSAVDFSASQSRRALSPGAGFPRCPRRFR</sequence>
<gene>
    <name evidence="1" type="ordered locus">XAC1563</name>
</gene>